<organism evidence="1 2">
    <name type="scientific">Portunus trituberculatus</name>
    <name type="common">Swimming crab</name>
    <name type="synonym">Neptunus trituberculatus</name>
    <dbReference type="NCBI Taxonomy" id="210409"/>
    <lineage>
        <taxon>Eukaryota</taxon>
        <taxon>Metazoa</taxon>
        <taxon>Ecdysozoa</taxon>
        <taxon>Arthropoda</taxon>
        <taxon>Crustacea</taxon>
        <taxon>Multicrustacea</taxon>
        <taxon>Malacostraca</taxon>
        <taxon>Eumalacostraca</taxon>
        <taxon>Eucarida</taxon>
        <taxon>Decapoda</taxon>
        <taxon>Pleocyemata</taxon>
        <taxon>Brachyura</taxon>
        <taxon>Eubrachyura</taxon>
        <taxon>Portunoidea</taxon>
        <taxon>Portunidae</taxon>
        <taxon>Portuninae</taxon>
        <taxon>Portunus</taxon>
    </lineage>
</organism>
<accession>A0A5B7E2V4</accession>
<evidence type="ECO:0000313" key="2">
    <source>
        <dbReference type="Proteomes" id="UP000324222"/>
    </source>
</evidence>
<comment type="caution">
    <text evidence="1">The sequence shown here is derived from an EMBL/GenBank/DDBJ whole genome shotgun (WGS) entry which is preliminary data.</text>
</comment>
<reference evidence="1 2" key="1">
    <citation type="submission" date="2019-05" db="EMBL/GenBank/DDBJ databases">
        <title>Another draft genome of Portunus trituberculatus and its Hox gene families provides insights of decapod evolution.</title>
        <authorList>
            <person name="Jeong J.-H."/>
            <person name="Song I."/>
            <person name="Kim S."/>
            <person name="Choi T."/>
            <person name="Kim D."/>
            <person name="Ryu S."/>
            <person name="Kim W."/>
        </authorList>
    </citation>
    <scope>NUCLEOTIDE SEQUENCE [LARGE SCALE GENOMIC DNA]</scope>
    <source>
        <tissue evidence="1">Muscle</tissue>
    </source>
</reference>
<proteinExistence type="predicted"/>
<evidence type="ECO:0000313" key="1">
    <source>
        <dbReference type="EMBL" id="MPC28352.1"/>
    </source>
</evidence>
<dbReference type="EMBL" id="VSRR010001899">
    <property type="protein sequence ID" value="MPC28352.1"/>
    <property type="molecule type" value="Genomic_DNA"/>
</dbReference>
<protein>
    <submittedName>
        <fullName evidence="1">Uncharacterized protein</fullName>
    </submittedName>
</protein>
<gene>
    <name evidence="1" type="ORF">E2C01_021554</name>
</gene>
<sequence length="51" mass="5894">MSGTDSVSIVNFKRRLDKFMDWDDRWNKIAFLIQGPPCVGLTASCRFPLFL</sequence>
<name>A0A5B7E2V4_PORTR</name>
<dbReference type="Proteomes" id="UP000324222">
    <property type="component" value="Unassembled WGS sequence"/>
</dbReference>
<dbReference type="AlphaFoldDB" id="A0A5B7E2V4"/>
<keyword evidence="2" id="KW-1185">Reference proteome</keyword>